<keyword evidence="3 9" id="KW-0963">Cytoplasm</keyword>
<gene>
    <name evidence="9 11" type="primary">pnp</name>
    <name evidence="11" type="ORF">E3U55_04935</name>
</gene>
<evidence type="ECO:0000256" key="5">
    <source>
        <dbReference type="ARBA" id="ARBA00022695"/>
    </source>
</evidence>
<evidence type="ECO:0000256" key="4">
    <source>
        <dbReference type="ARBA" id="ARBA00022679"/>
    </source>
</evidence>
<comment type="similarity">
    <text evidence="2 9">Belongs to the polyribonucleotide nucleotidyltransferase family.</text>
</comment>
<dbReference type="InterPro" id="IPR015847">
    <property type="entry name" value="ExoRNase_PH_dom2"/>
</dbReference>
<dbReference type="CDD" id="cd04472">
    <property type="entry name" value="S1_PNPase"/>
    <property type="match status" value="1"/>
</dbReference>
<dbReference type="PROSITE" id="PS50126">
    <property type="entry name" value="S1"/>
    <property type="match status" value="1"/>
</dbReference>
<dbReference type="EC" id="2.7.7.8" evidence="9"/>
<dbReference type="PANTHER" id="PTHR11252:SF0">
    <property type="entry name" value="POLYRIBONUCLEOTIDE NUCLEOTIDYLTRANSFERASE 1, MITOCHONDRIAL"/>
    <property type="match status" value="1"/>
</dbReference>
<feature type="binding site" evidence="9">
    <location>
        <position position="493"/>
    </location>
    <ligand>
        <name>Mg(2+)</name>
        <dbReference type="ChEBI" id="CHEBI:18420"/>
    </ligand>
</feature>
<dbReference type="InterPro" id="IPR004087">
    <property type="entry name" value="KH_dom"/>
</dbReference>
<dbReference type="FunFam" id="3.30.230.70:FF:000002">
    <property type="entry name" value="Polyribonucleotide nucleotidyltransferase"/>
    <property type="match status" value="1"/>
</dbReference>
<evidence type="ECO:0000256" key="8">
    <source>
        <dbReference type="ARBA" id="ARBA00022884"/>
    </source>
</evidence>
<dbReference type="SUPFAM" id="SSF55666">
    <property type="entry name" value="Ribonuclease PH domain 2-like"/>
    <property type="match status" value="2"/>
</dbReference>
<dbReference type="InterPro" id="IPR004088">
    <property type="entry name" value="KH_dom_type_1"/>
</dbReference>
<evidence type="ECO:0000256" key="9">
    <source>
        <dbReference type="HAMAP-Rule" id="MF_01595"/>
    </source>
</evidence>
<dbReference type="InterPro" id="IPR003029">
    <property type="entry name" value="S1_domain"/>
</dbReference>
<dbReference type="SMART" id="SM00316">
    <property type="entry name" value="S1"/>
    <property type="match status" value="1"/>
</dbReference>
<keyword evidence="5 9" id="KW-0548">Nucleotidyltransferase</keyword>
<keyword evidence="4 9" id="KW-0808">Transferase</keyword>
<protein>
    <recommendedName>
        <fullName evidence="9">Polyribonucleotide nucleotidyltransferase</fullName>
        <ecNumber evidence="9">2.7.7.8</ecNumber>
    </recommendedName>
    <alternativeName>
        <fullName evidence="9">Polynucleotide phosphorylase</fullName>
        <shortName evidence="9">PNPase</shortName>
    </alternativeName>
</protein>
<dbReference type="InterPro" id="IPR012340">
    <property type="entry name" value="NA-bd_OB-fold"/>
</dbReference>
<dbReference type="Gene3D" id="3.30.1370.10">
    <property type="entry name" value="K Homology domain, type 1"/>
    <property type="match status" value="1"/>
</dbReference>
<dbReference type="GO" id="GO:0006402">
    <property type="term" value="P:mRNA catabolic process"/>
    <property type="evidence" value="ECO:0007669"/>
    <property type="project" value="UniProtKB-UniRule"/>
</dbReference>
<dbReference type="PIRSF" id="PIRSF005499">
    <property type="entry name" value="PNPase"/>
    <property type="match status" value="1"/>
</dbReference>
<dbReference type="PROSITE" id="PS50084">
    <property type="entry name" value="KH_TYPE_1"/>
    <property type="match status" value="1"/>
</dbReference>
<dbReference type="Pfam" id="PF00013">
    <property type="entry name" value="KH_1"/>
    <property type="match status" value="1"/>
</dbReference>
<dbReference type="OrthoDB" id="9804305at2"/>
<dbReference type="Pfam" id="PF00575">
    <property type="entry name" value="S1"/>
    <property type="match status" value="1"/>
</dbReference>
<evidence type="ECO:0000259" key="10">
    <source>
        <dbReference type="PROSITE" id="PS50126"/>
    </source>
</evidence>
<dbReference type="Proteomes" id="UP000297975">
    <property type="component" value="Unassembled WGS sequence"/>
</dbReference>
<evidence type="ECO:0000256" key="2">
    <source>
        <dbReference type="ARBA" id="ARBA00007404"/>
    </source>
</evidence>
<dbReference type="Gene3D" id="3.30.230.70">
    <property type="entry name" value="GHMP Kinase, N-terminal domain"/>
    <property type="match status" value="2"/>
</dbReference>
<evidence type="ECO:0000313" key="11">
    <source>
        <dbReference type="EMBL" id="TFB23165.1"/>
    </source>
</evidence>
<evidence type="ECO:0000256" key="3">
    <source>
        <dbReference type="ARBA" id="ARBA00022490"/>
    </source>
</evidence>
<comment type="cofactor">
    <cofactor evidence="9">
        <name>Mg(2+)</name>
        <dbReference type="ChEBI" id="CHEBI:18420"/>
    </cofactor>
</comment>
<dbReference type="InterPro" id="IPR015848">
    <property type="entry name" value="PNPase_PH_RNA-bd_bac/org-type"/>
</dbReference>
<dbReference type="Pfam" id="PF03726">
    <property type="entry name" value="PNPase"/>
    <property type="match status" value="1"/>
</dbReference>
<evidence type="ECO:0000256" key="6">
    <source>
        <dbReference type="ARBA" id="ARBA00022723"/>
    </source>
</evidence>
<dbReference type="SUPFAM" id="SSF54791">
    <property type="entry name" value="Eukaryotic type KH-domain (KH-domain type I)"/>
    <property type="match status" value="1"/>
</dbReference>
<dbReference type="InterPro" id="IPR020568">
    <property type="entry name" value="Ribosomal_Su5_D2-typ_SF"/>
</dbReference>
<dbReference type="InterPro" id="IPR001247">
    <property type="entry name" value="ExoRNase_PH_dom1"/>
</dbReference>
<keyword evidence="8 9" id="KW-0694">RNA-binding</keyword>
<dbReference type="FunFam" id="3.30.230.70:FF:000001">
    <property type="entry name" value="Polyribonucleotide nucleotidyltransferase"/>
    <property type="match status" value="1"/>
</dbReference>
<dbReference type="PANTHER" id="PTHR11252">
    <property type="entry name" value="POLYRIBONUCLEOTIDE NUCLEOTIDYLTRANSFERASE"/>
    <property type="match status" value="1"/>
</dbReference>
<accession>A0A4Y8INP1</accession>
<dbReference type="FunFam" id="3.30.1370.10:FF:000001">
    <property type="entry name" value="Polyribonucleotide nucleotidyltransferase"/>
    <property type="match status" value="1"/>
</dbReference>
<comment type="catalytic activity">
    <reaction evidence="9">
        <text>RNA(n+1) + phosphate = RNA(n) + a ribonucleoside 5'-diphosphate</text>
        <dbReference type="Rhea" id="RHEA:22096"/>
        <dbReference type="Rhea" id="RHEA-COMP:14527"/>
        <dbReference type="Rhea" id="RHEA-COMP:17342"/>
        <dbReference type="ChEBI" id="CHEBI:43474"/>
        <dbReference type="ChEBI" id="CHEBI:57930"/>
        <dbReference type="ChEBI" id="CHEBI:140395"/>
        <dbReference type="EC" id="2.7.7.8"/>
    </reaction>
</comment>
<keyword evidence="6 9" id="KW-0479">Metal-binding</keyword>
<dbReference type="GO" id="GO:0004654">
    <property type="term" value="F:polyribonucleotide nucleotidyltransferase activity"/>
    <property type="evidence" value="ECO:0007669"/>
    <property type="project" value="UniProtKB-UniRule"/>
</dbReference>
<dbReference type="RefSeq" id="WP_134339238.1">
    <property type="nucleotide sequence ID" value="NZ_SOPW01000004.1"/>
</dbReference>
<dbReference type="SMART" id="SM00322">
    <property type="entry name" value="KH"/>
    <property type="match status" value="1"/>
</dbReference>
<dbReference type="GO" id="GO:0005829">
    <property type="term" value="C:cytosol"/>
    <property type="evidence" value="ECO:0007669"/>
    <property type="project" value="UniProtKB-ARBA"/>
</dbReference>
<dbReference type="Gene3D" id="2.40.50.140">
    <property type="entry name" value="Nucleic acid-binding proteins"/>
    <property type="match status" value="1"/>
</dbReference>
<dbReference type="HAMAP" id="MF_01595">
    <property type="entry name" value="PNPase"/>
    <property type="match status" value="1"/>
</dbReference>
<dbReference type="InterPro" id="IPR036612">
    <property type="entry name" value="KH_dom_type_1_sf"/>
</dbReference>
<dbReference type="FunFam" id="2.40.50.140:FF:000023">
    <property type="entry name" value="Polyribonucleotide nucleotidyltransferase"/>
    <property type="match status" value="1"/>
</dbReference>
<reference evidence="11 12" key="1">
    <citation type="submission" date="2019-03" db="EMBL/GenBank/DDBJ databases">
        <authorList>
            <person name="He R.-H."/>
        </authorList>
    </citation>
    <scope>NUCLEOTIDE SEQUENCE [LARGE SCALE GENOMIC DNA]</scope>
    <source>
        <strain evidence="12">SH 714</strain>
    </source>
</reference>
<sequence length="703" mass="77414">MSNEMKTFSIDVAGRTLTFEIGEVAKQANGAAMVRYGDTSVLVAATASNEPKDLPFFPLTINYEEKLYAVGKIPGGFIKREGRPSDRAVLTSRLIDRPIRPLFADGFRNEVQVISTVMSVDQDCSSDITAMVGSSLALCISDIPFEGPIAGVHVGRVNGEFIINPTIEQAEESDIELTVAGTKDAINMVEAGAEEVPEDIMLEAIMFGHEEIKRLVAFQEEVVKEVGKEKTEVQLFIPDESVEAEVNKLAKDKLVKAIQTFDKQEREESIEAVKTEIVEHYESEEADEEKISQVKAVLDQMVKAEVRRLITEEKVRPDGRKVDEIRPLSSRTNVLPRTHGSAMFTRGQTQALSVCTLGALGDVQVLDGLGLEEEKRFMLHYNFPQYSVGSTGPIRGPGRREIGHGALGERALDPIIPSDKDFPYTIRVVSEILESNGSTSQASICAGTMAMMDAGVPIKAPVAGIAMGLVKKDEHYTVLTDIQGMEDALGDMDFKVAGTSKGVTALQMDIKVDGLSRDILEEALTQAKKGRMEILDHMMQTISQPREELSDYAPKIESININPDKIRDVIGPSGKQINKIIEETDVKIDIEQDGTIFISSPDRTKIEKAKTIIEDLVREVEVGQIYLGKVKRIEKFGAFVELFSGKDGLVHISELDEKHVKNVTDVANIGDEMLVKVKEIDRQGRVNLSRKAALQEQEAQESK</sequence>
<dbReference type="SUPFAM" id="SSF50249">
    <property type="entry name" value="Nucleic acid-binding proteins"/>
    <property type="match status" value="1"/>
</dbReference>
<dbReference type="GO" id="GO:0000175">
    <property type="term" value="F:3'-5'-RNA exonuclease activity"/>
    <property type="evidence" value="ECO:0007669"/>
    <property type="project" value="TreeGrafter"/>
</dbReference>
<feature type="binding site" evidence="9">
    <location>
        <position position="487"/>
    </location>
    <ligand>
        <name>Mg(2+)</name>
        <dbReference type="ChEBI" id="CHEBI:18420"/>
    </ligand>
</feature>
<keyword evidence="12" id="KW-1185">Reference proteome</keyword>
<evidence type="ECO:0000256" key="7">
    <source>
        <dbReference type="ARBA" id="ARBA00022842"/>
    </source>
</evidence>
<evidence type="ECO:0000313" key="12">
    <source>
        <dbReference type="Proteomes" id="UP000297975"/>
    </source>
</evidence>
<dbReference type="SUPFAM" id="SSF54211">
    <property type="entry name" value="Ribosomal protein S5 domain 2-like"/>
    <property type="match status" value="2"/>
</dbReference>
<comment type="caution">
    <text evidence="11">The sequence shown here is derived from an EMBL/GenBank/DDBJ whole genome shotgun (WGS) entry which is preliminary data.</text>
</comment>
<dbReference type="NCBIfam" id="NF008805">
    <property type="entry name" value="PRK11824.1"/>
    <property type="match status" value="1"/>
</dbReference>
<dbReference type="GO" id="GO:0006396">
    <property type="term" value="P:RNA processing"/>
    <property type="evidence" value="ECO:0007669"/>
    <property type="project" value="InterPro"/>
</dbReference>
<dbReference type="CDD" id="cd11364">
    <property type="entry name" value="RNase_PH_PNPase_2"/>
    <property type="match status" value="1"/>
</dbReference>
<evidence type="ECO:0000256" key="1">
    <source>
        <dbReference type="ARBA" id="ARBA00004496"/>
    </source>
</evidence>
<comment type="function">
    <text evidence="9">Involved in mRNA degradation. Catalyzes the phosphorolysis of single-stranded polyribonucleotides processively in the 3'- to 5'-direction.</text>
</comment>
<dbReference type="InterPro" id="IPR012162">
    <property type="entry name" value="PNPase"/>
</dbReference>
<feature type="domain" description="S1 motif" evidence="10">
    <location>
        <begin position="623"/>
        <end position="691"/>
    </location>
</feature>
<dbReference type="GO" id="GO:0000287">
    <property type="term" value="F:magnesium ion binding"/>
    <property type="evidence" value="ECO:0007669"/>
    <property type="project" value="UniProtKB-UniRule"/>
</dbReference>
<dbReference type="CDD" id="cd02393">
    <property type="entry name" value="KH-I_PNPase"/>
    <property type="match status" value="1"/>
</dbReference>
<dbReference type="GO" id="GO:0003723">
    <property type="term" value="F:RNA binding"/>
    <property type="evidence" value="ECO:0007669"/>
    <property type="project" value="UniProtKB-UniRule"/>
</dbReference>
<dbReference type="InterPro" id="IPR027408">
    <property type="entry name" value="PNPase/RNase_PH_dom_sf"/>
</dbReference>
<dbReference type="NCBIfam" id="TIGR03591">
    <property type="entry name" value="polynuc_phos"/>
    <property type="match status" value="1"/>
</dbReference>
<dbReference type="EMBL" id="SOPW01000004">
    <property type="protein sequence ID" value="TFB23165.1"/>
    <property type="molecule type" value="Genomic_DNA"/>
</dbReference>
<proteinExistence type="inferred from homology"/>
<dbReference type="AlphaFoldDB" id="A0A4Y8INP1"/>
<dbReference type="Pfam" id="PF03725">
    <property type="entry name" value="RNase_PH_C"/>
    <property type="match status" value="2"/>
</dbReference>
<organism evidence="11 12">
    <name type="scientific">Filobacillus milosensis</name>
    <dbReference type="NCBI Taxonomy" id="94137"/>
    <lineage>
        <taxon>Bacteria</taxon>
        <taxon>Bacillati</taxon>
        <taxon>Bacillota</taxon>
        <taxon>Bacilli</taxon>
        <taxon>Bacillales</taxon>
        <taxon>Bacillaceae</taxon>
        <taxon>Filobacillus</taxon>
    </lineage>
</organism>
<dbReference type="InterPro" id="IPR036345">
    <property type="entry name" value="ExoRNase_PH_dom2_sf"/>
</dbReference>
<dbReference type="CDD" id="cd11363">
    <property type="entry name" value="RNase_PH_PNPase_1"/>
    <property type="match status" value="1"/>
</dbReference>
<name>A0A4Y8INP1_9BACI</name>
<dbReference type="Pfam" id="PF01138">
    <property type="entry name" value="RNase_PH"/>
    <property type="match status" value="2"/>
</dbReference>
<comment type="subcellular location">
    <subcellularLocation>
        <location evidence="1 9">Cytoplasm</location>
    </subcellularLocation>
</comment>
<keyword evidence="7 9" id="KW-0460">Magnesium</keyword>